<feature type="transmembrane region" description="Helical" evidence="7">
    <location>
        <begin position="20"/>
        <end position="37"/>
    </location>
</feature>
<keyword evidence="4 7" id="KW-0472">Membrane</keyword>
<dbReference type="GO" id="GO:0005886">
    <property type="term" value="C:plasma membrane"/>
    <property type="evidence" value="ECO:0007669"/>
    <property type="project" value="UniProtKB-SubCell"/>
</dbReference>
<name>A0A1H6QP49_9FIRM</name>
<comment type="subcellular location">
    <subcellularLocation>
        <location evidence="1">Cell membrane</location>
        <topology evidence="1">Single-pass membrane protein</topology>
    </subcellularLocation>
</comment>
<evidence type="ECO:0000256" key="4">
    <source>
        <dbReference type="ARBA" id="ARBA00023136"/>
    </source>
</evidence>
<dbReference type="STRING" id="322505.SAMN04487836_10265"/>
<keyword evidence="6" id="KW-0175">Coiled coil</keyword>
<dbReference type="AlphaFoldDB" id="A0A1H6QP49"/>
<reference evidence="9" key="1">
    <citation type="submission" date="2016-10" db="EMBL/GenBank/DDBJ databases">
        <authorList>
            <person name="Varghese N."/>
            <person name="Submissions S."/>
        </authorList>
    </citation>
    <scope>NUCLEOTIDE SEQUENCE [LARGE SCALE GENOMIC DNA]</scope>
    <source>
        <strain evidence="9">DSM 20406</strain>
    </source>
</reference>
<evidence type="ECO:0000313" key="8">
    <source>
        <dbReference type="EMBL" id="SEI45588.1"/>
    </source>
</evidence>
<dbReference type="OrthoDB" id="1654473at2"/>
<dbReference type="RefSeq" id="WP_074731245.1">
    <property type="nucleotide sequence ID" value="NZ_CACWHD010000013.1"/>
</dbReference>
<evidence type="ECO:0000256" key="2">
    <source>
        <dbReference type="ARBA" id="ARBA00022692"/>
    </source>
</evidence>
<evidence type="ECO:0000256" key="5">
    <source>
        <dbReference type="ARBA" id="ARBA00023210"/>
    </source>
</evidence>
<dbReference type="eggNOG" id="COG4477">
    <property type="taxonomic scope" value="Bacteria"/>
</dbReference>
<dbReference type="GO" id="GO:0000917">
    <property type="term" value="P:division septum assembly"/>
    <property type="evidence" value="ECO:0007669"/>
    <property type="project" value="UniProtKB-KW"/>
</dbReference>
<organism evidence="8 9">
    <name type="scientific">Sharpea azabuensis</name>
    <dbReference type="NCBI Taxonomy" id="322505"/>
    <lineage>
        <taxon>Bacteria</taxon>
        <taxon>Bacillati</taxon>
        <taxon>Bacillota</taxon>
        <taxon>Erysipelotrichia</taxon>
        <taxon>Erysipelotrichales</taxon>
        <taxon>Coprobacillaceae</taxon>
        <taxon>Sharpea</taxon>
    </lineage>
</organism>
<evidence type="ECO:0000256" key="6">
    <source>
        <dbReference type="SAM" id="Coils"/>
    </source>
</evidence>
<dbReference type="GO" id="GO:0005940">
    <property type="term" value="C:septin ring"/>
    <property type="evidence" value="ECO:0007669"/>
    <property type="project" value="InterPro"/>
</dbReference>
<dbReference type="EMBL" id="FNYK01000004">
    <property type="protein sequence ID" value="SEI45588.1"/>
    <property type="molecule type" value="Genomic_DNA"/>
</dbReference>
<feature type="coiled-coil region" evidence="6">
    <location>
        <begin position="403"/>
        <end position="455"/>
    </location>
</feature>
<dbReference type="InterPro" id="IPR010379">
    <property type="entry name" value="EzrA"/>
</dbReference>
<dbReference type="Pfam" id="PF06160">
    <property type="entry name" value="EzrA"/>
    <property type="match status" value="1"/>
</dbReference>
<gene>
    <name evidence="8" type="ORF">SAMN04487834_100478</name>
</gene>
<sequence length="587" mass="68163">MASVSSYINHIIAVVGYRNLIIIGIIIVLLIIAIIIYRSLRLKVYRQEIVEIENHVNGIKSLPIQYRLGRVKSIAKNMSEVAVKYTSFAAEFERLSEFQQNELGLLMNDVDEQLFYGKIRGVGHKINELKEMADEYDRDSKALLAEIEKVTEIENEQRIEIIKVKEKYRTVVNAYDGIRVKVESFVPELADIFKHIDDDFVKLEGMMNNQLFADAKTFTNELDERINMLSESMKDLPSYVSVVKQLLPSKIHDIEKMINELADDEYALEKFDVENRYDTIVDELSKSTALVKDVQIQEAGVMLETLTDHIESLAIDLNTERESFVKFQKAWMKCKQVYEDVNEKYEKALTDLDKLSTYYIINENEVTLKKTYREFKVLYDSYKQIEEEIISGHFSYSDALLRVEKLNEDVKEHSDHIADFNAQRNAYYKTEQKAIEELENINIVLLETKSEIKNRHLPMINDSYKDYIQESYAKASGIQSFRNRRPISVEELSEKVKDAKDIIYKLYDNVHNLVVTAEMVEEAIVYGNRYRSTYLEVNTELTKAEVLFRNGEYTKALQTAVDIIEKIQPGSYERLIKKQETAATEGA</sequence>
<evidence type="ECO:0000313" key="9">
    <source>
        <dbReference type="Proteomes" id="UP000183028"/>
    </source>
</evidence>
<evidence type="ECO:0000256" key="3">
    <source>
        <dbReference type="ARBA" id="ARBA00022989"/>
    </source>
</evidence>
<evidence type="ECO:0000256" key="7">
    <source>
        <dbReference type="SAM" id="Phobius"/>
    </source>
</evidence>
<accession>A0A1H6QP49</accession>
<proteinExistence type="predicted"/>
<evidence type="ECO:0000256" key="1">
    <source>
        <dbReference type="ARBA" id="ARBA00004162"/>
    </source>
</evidence>
<keyword evidence="2 7" id="KW-0812">Transmembrane</keyword>
<keyword evidence="5" id="KW-0717">Septation</keyword>
<keyword evidence="5" id="KW-0131">Cell cycle</keyword>
<dbReference type="Proteomes" id="UP000183028">
    <property type="component" value="Unassembled WGS sequence"/>
</dbReference>
<keyword evidence="9" id="KW-1185">Reference proteome</keyword>
<protein>
    <submittedName>
        <fullName evidence="8">Septation ring formation regulator EzrA</fullName>
    </submittedName>
</protein>
<keyword evidence="5" id="KW-0132">Cell division</keyword>
<keyword evidence="3 7" id="KW-1133">Transmembrane helix</keyword>
<dbReference type="GO" id="GO:0000921">
    <property type="term" value="P:septin ring assembly"/>
    <property type="evidence" value="ECO:0007669"/>
    <property type="project" value="InterPro"/>
</dbReference>